<feature type="signal peptide" evidence="1">
    <location>
        <begin position="1"/>
        <end position="24"/>
    </location>
</feature>
<dbReference type="RefSeq" id="WP_189457556.1">
    <property type="nucleotide sequence ID" value="NZ_BMYD01000005.1"/>
</dbReference>
<proteinExistence type="predicted"/>
<reference evidence="2" key="2">
    <citation type="submission" date="2020-09" db="EMBL/GenBank/DDBJ databases">
        <authorList>
            <person name="Sun Q."/>
            <person name="Kim S."/>
        </authorList>
    </citation>
    <scope>NUCLEOTIDE SEQUENCE</scope>
    <source>
        <strain evidence="2">KCTC 23077</strain>
    </source>
</reference>
<keyword evidence="3" id="KW-1185">Reference proteome</keyword>
<sequence length="266" mass="28314">MIVSRRALRAVACACALVPGLTFAQGFSALVTPPRFEDRVAPGSTYRNVIEITNVSDTRARYALRTADWTLDPNGAASFSYDLAPGSCRPWVGIEAPELVVEPNMKRRYRFEVAVPADAPQGECRFAIMVEGDPTTLDGPVAMPVAGRIAVIVYVGVGDAAPQLEVSGARAAVVEGRRVPVLEIRNRGDAHGRLDGLVEGRDASGRRYAFTASTQPILAGETRAIALTAQSDRPDAPPPELVFPVTLSGQLAAGRQHVDVETTIAP</sequence>
<reference evidence="2" key="1">
    <citation type="journal article" date="2014" name="Int. J. Syst. Evol. Microbiol.">
        <title>Complete genome sequence of Corynebacterium casei LMG S-19264T (=DSM 44701T), isolated from a smear-ripened cheese.</title>
        <authorList>
            <consortium name="US DOE Joint Genome Institute (JGI-PGF)"/>
            <person name="Walter F."/>
            <person name="Albersmeier A."/>
            <person name="Kalinowski J."/>
            <person name="Ruckert C."/>
        </authorList>
    </citation>
    <scope>NUCLEOTIDE SEQUENCE</scope>
    <source>
        <strain evidence="2">KCTC 23077</strain>
    </source>
</reference>
<accession>A0A918WBF5</accession>
<dbReference type="EMBL" id="BMYD01000005">
    <property type="protein sequence ID" value="GHA87715.1"/>
    <property type="molecule type" value="Genomic_DNA"/>
</dbReference>
<organism evidence="2 3">
    <name type="scientific">Cognatilysobacter bugurensis</name>
    <dbReference type="NCBI Taxonomy" id="543356"/>
    <lineage>
        <taxon>Bacteria</taxon>
        <taxon>Pseudomonadati</taxon>
        <taxon>Pseudomonadota</taxon>
        <taxon>Gammaproteobacteria</taxon>
        <taxon>Lysobacterales</taxon>
        <taxon>Lysobacteraceae</taxon>
        <taxon>Cognatilysobacter</taxon>
    </lineage>
</organism>
<gene>
    <name evidence="2" type="ORF">GCM10007067_27180</name>
</gene>
<dbReference type="AlphaFoldDB" id="A0A918WBF5"/>
<keyword evidence="1" id="KW-0732">Signal</keyword>
<evidence type="ECO:0000313" key="2">
    <source>
        <dbReference type="EMBL" id="GHA87715.1"/>
    </source>
</evidence>
<evidence type="ECO:0008006" key="4">
    <source>
        <dbReference type="Google" id="ProtNLM"/>
    </source>
</evidence>
<name>A0A918WBF5_9GAMM</name>
<evidence type="ECO:0000256" key="1">
    <source>
        <dbReference type="SAM" id="SignalP"/>
    </source>
</evidence>
<dbReference type="Proteomes" id="UP000646426">
    <property type="component" value="Unassembled WGS sequence"/>
</dbReference>
<comment type="caution">
    <text evidence="2">The sequence shown here is derived from an EMBL/GenBank/DDBJ whole genome shotgun (WGS) entry which is preliminary data.</text>
</comment>
<evidence type="ECO:0000313" key="3">
    <source>
        <dbReference type="Proteomes" id="UP000646426"/>
    </source>
</evidence>
<feature type="chain" id="PRO_5037426443" description="Molecular chaperone" evidence="1">
    <location>
        <begin position="25"/>
        <end position="266"/>
    </location>
</feature>
<protein>
    <recommendedName>
        <fullName evidence="4">Molecular chaperone</fullName>
    </recommendedName>
</protein>